<dbReference type="InterPro" id="IPR008966">
    <property type="entry name" value="Adhesion_dom_sf"/>
</dbReference>
<dbReference type="GO" id="GO:0043709">
    <property type="term" value="P:cell adhesion involved in single-species biofilm formation"/>
    <property type="evidence" value="ECO:0007669"/>
    <property type="project" value="TreeGrafter"/>
</dbReference>
<dbReference type="EMBL" id="CP028956">
    <property type="protein sequence ID" value="AWC94155.1"/>
    <property type="molecule type" value="Genomic_DNA"/>
</dbReference>
<dbReference type="GO" id="GO:0009289">
    <property type="term" value="C:pilus"/>
    <property type="evidence" value="ECO:0007669"/>
    <property type="project" value="InterPro"/>
</dbReference>
<dbReference type="Proteomes" id="UP000244682">
    <property type="component" value="Chromosome"/>
</dbReference>
<feature type="signal peptide" evidence="1">
    <location>
        <begin position="1"/>
        <end position="32"/>
    </location>
</feature>
<feature type="chain" id="PRO_5043560652" description="Fimbrial protein" evidence="1">
    <location>
        <begin position="33"/>
        <end position="356"/>
    </location>
</feature>
<dbReference type="SUPFAM" id="SSF49401">
    <property type="entry name" value="Bacterial adhesins"/>
    <property type="match status" value="1"/>
</dbReference>
<sequence length="356" mass="38259">MQSACNMIMEKKMKYYAPVLLISLCYPSVISAASYDLTLDIQPVVYTASENSVNIGGALTGNWNIQKKQSMFCYYSGKIDKETIISTETSSGYTTVFENTSYDIYATTQPGIGWIMGAKDGGSGGVWAPLLAARETQVFPYPGGIPEYVAPGADVRLAYVRIPGLLNPGKIIIPGKDIAKVKCYRQGKLMDTATIRTAAVEMTIKARSCRIQTGNQTVQMGTLTRQAFSGLAVGQNIEPGNTATMNLSCDKDVIPFVTISDNNNPANVSDIISLSSPTATTTAKGVAYQAFYNNQLQSLGPKSPDKGTKNQFQVGQITTADNQAVPVALQFKYLKTNNTVTAGDANASVTLTFSYQ</sequence>
<dbReference type="AlphaFoldDB" id="A0AAU8ZLY0"/>
<protein>
    <recommendedName>
        <fullName evidence="4">Fimbrial protein</fullName>
    </recommendedName>
</protein>
<evidence type="ECO:0000313" key="3">
    <source>
        <dbReference type="Proteomes" id="UP000244682"/>
    </source>
</evidence>
<accession>A0AAU8ZLY0</accession>
<dbReference type="InterPro" id="IPR036937">
    <property type="entry name" value="Adhesion_dom_fimbrial_sf"/>
</dbReference>
<dbReference type="PANTHER" id="PTHR33420">
    <property type="entry name" value="FIMBRIAL SUBUNIT ELFA-RELATED"/>
    <property type="match status" value="1"/>
</dbReference>
<evidence type="ECO:0000256" key="1">
    <source>
        <dbReference type="SAM" id="SignalP"/>
    </source>
</evidence>
<evidence type="ECO:0008006" key="4">
    <source>
        <dbReference type="Google" id="ProtNLM"/>
    </source>
</evidence>
<dbReference type="Gene3D" id="2.60.40.1090">
    <property type="entry name" value="Fimbrial-type adhesion domain"/>
    <property type="match status" value="1"/>
</dbReference>
<name>A0AAU8ZLY0_MORMO</name>
<organism evidence="2 3">
    <name type="scientific">Morganella morganii</name>
    <name type="common">Proteus morganii</name>
    <dbReference type="NCBI Taxonomy" id="582"/>
    <lineage>
        <taxon>Bacteria</taxon>
        <taxon>Pseudomonadati</taxon>
        <taxon>Pseudomonadota</taxon>
        <taxon>Gammaproteobacteria</taxon>
        <taxon>Enterobacterales</taxon>
        <taxon>Morganellaceae</taxon>
        <taxon>Morganella</taxon>
    </lineage>
</organism>
<keyword evidence="1" id="KW-0732">Signal</keyword>
<dbReference type="InterPro" id="IPR050263">
    <property type="entry name" value="Bact_Fimbrial_Adh_Pro"/>
</dbReference>
<gene>
    <name evidence="2" type="ORF">AM380_11160</name>
</gene>
<dbReference type="PANTHER" id="PTHR33420:SF12">
    <property type="entry name" value="FIMBRIN-LIKE PROTEIN FIMI-RELATED"/>
    <property type="match status" value="1"/>
</dbReference>
<evidence type="ECO:0000313" key="2">
    <source>
        <dbReference type="EMBL" id="AWC94155.1"/>
    </source>
</evidence>
<proteinExistence type="predicted"/>
<reference evidence="2 3" key="1">
    <citation type="submission" date="2018-04" db="EMBL/GenBank/DDBJ databases">
        <title>Whole genome sequencing of Morganella morganii AR_0133.</title>
        <authorList>
            <person name="Conlan S."/>
            <person name="Thomas P.J."/>
            <person name="Mullikin J."/>
            <person name="Frank K.M."/>
            <person name="Segre J.A."/>
        </authorList>
    </citation>
    <scope>NUCLEOTIDE SEQUENCE [LARGE SCALE GENOMIC DNA]</scope>
    <source>
        <strain evidence="2 3">AR_0133</strain>
    </source>
</reference>